<proteinExistence type="predicted"/>
<dbReference type="HOGENOM" id="CLU_1989212_0_0_9"/>
<dbReference type="PATRIC" id="fig|1139996.3.peg.580"/>
<dbReference type="STRING" id="41997.RV16_GL000307"/>
<evidence type="ECO:0000313" key="1">
    <source>
        <dbReference type="EMBL" id="EOT29896.1"/>
    </source>
</evidence>
<name>S0JSK3_9ENTE</name>
<dbReference type="RefSeq" id="WP_016174394.1">
    <property type="nucleotide sequence ID" value="NZ_KE136389.1"/>
</dbReference>
<dbReference type="EMBL" id="AHYT01000002">
    <property type="protein sequence ID" value="EOT29896.1"/>
    <property type="molecule type" value="Genomic_DNA"/>
</dbReference>
<comment type="caution">
    <text evidence="1">The sequence shown here is derived from an EMBL/GenBank/DDBJ whole genome shotgun (WGS) entry which is preliminary data.</text>
</comment>
<organism evidence="1 2">
    <name type="scientific">Enterococcus saccharolyticus subsp. saccharolyticus ATCC 43076</name>
    <dbReference type="NCBI Taxonomy" id="1139996"/>
    <lineage>
        <taxon>Bacteria</taxon>
        <taxon>Bacillati</taxon>
        <taxon>Bacillota</taxon>
        <taxon>Bacilli</taxon>
        <taxon>Lactobacillales</taxon>
        <taxon>Enterococcaceae</taxon>
        <taxon>Enterococcus</taxon>
    </lineage>
</organism>
<dbReference type="Proteomes" id="UP000014136">
    <property type="component" value="Unassembled WGS sequence"/>
</dbReference>
<reference evidence="1 2" key="1">
    <citation type="submission" date="2013-03" db="EMBL/GenBank/DDBJ databases">
        <title>The Genome Sequence of Enterococcus saccharolyticus ATCC_43076 (Illumina only assembly).</title>
        <authorList>
            <consortium name="The Broad Institute Genomics Platform"/>
            <consortium name="The Broad Institute Genome Sequencing Center for Infectious Disease"/>
            <person name="Earl A."/>
            <person name="Russ C."/>
            <person name="Gilmore M."/>
            <person name="Surin D."/>
            <person name="Walker B."/>
            <person name="Young S."/>
            <person name="Zeng Q."/>
            <person name="Gargeya S."/>
            <person name="Fitzgerald M."/>
            <person name="Haas B."/>
            <person name="Abouelleil A."/>
            <person name="Allen A.W."/>
            <person name="Alvarado L."/>
            <person name="Arachchi H.M."/>
            <person name="Berlin A.M."/>
            <person name="Chapman S.B."/>
            <person name="Gainer-Dewar J."/>
            <person name="Goldberg J."/>
            <person name="Griggs A."/>
            <person name="Gujja S."/>
            <person name="Hansen M."/>
            <person name="Howarth C."/>
            <person name="Imamovic A."/>
            <person name="Ireland A."/>
            <person name="Larimer J."/>
            <person name="McCowan C."/>
            <person name="Murphy C."/>
            <person name="Pearson M."/>
            <person name="Poon T.W."/>
            <person name="Priest M."/>
            <person name="Roberts A."/>
            <person name="Saif S."/>
            <person name="Shea T."/>
            <person name="Sisk P."/>
            <person name="Sykes S."/>
            <person name="Wortman J."/>
            <person name="Nusbaum C."/>
            <person name="Birren B."/>
        </authorList>
    </citation>
    <scope>NUCLEOTIDE SEQUENCE [LARGE SCALE GENOMIC DNA]</scope>
    <source>
        <strain evidence="1 2">ATCC 43076</strain>
    </source>
</reference>
<accession>S0JSK3</accession>
<dbReference type="AlphaFoldDB" id="S0JSK3"/>
<protein>
    <submittedName>
        <fullName evidence="1">Uncharacterized protein</fullName>
    </submittedName>
</protein>
<gene>
    <name evidence="1" type="ORF">OMQ_00587</name>
</gene>
<dbReference type="OrthoDB" id="9968930at2"/>
<evidence type="ECO:0000313" key="2">
    <source>
        <dbReference type="Proteomes" id="UP000014136"/>
    </source>
</evidence>
<keyword evidence="2" id="KW-1185">Reference proteome</keyword>
<sequence>MTRQKITKERNGDIYCSLRVDTIKAYKQLRAELHRQQFQHSQTLIMAPIDEQVLRQLGQRIVLEFLLVIIHNCRLYQYAIHPISEELPTTYRFSDQHKIYVHPDYLELYLQPDSLPPYSSFQIMA</sequence>